<reference evidence="2" key="1">
    <citation type="submission" date="2022-11" db="EMBL/GenBank/DDBJ databases">
        <title>Genome Resource of Sclerotinia nivalis Strain SnTB1, a Plant Pathogen Isolated from American Ginseng.</title>
        <authorList>
            <person name="Fan S."/>
        </authorList>
    </citation>
    <scope>NUCLEOTIDE SEQUENCE</scope>
    <source>
        <strain evidence="2">SnTB1</strain>
    </source>
</reference>
<protein>
    <submittedName>
        <fullName evidence="2">Uncharacterized protein</fullName>
    </submittedName>
</protein>
<sequence length="79" mass="8473">MVLYDTAFAAVRVDQNPCDHTVRCSVREGGPEDPGKRNLLSADDGNGSDNDDNDDAASDGGAKQNQFVLDSRKASFLIE</sequence>
<dbReference type="Proteomes" id="UP001152300">
    <property type="component" value="Unassembled WGS sequence"/>
</dbReference>
<dbReference type="EMBL" id="JAPEIS010000014">
    <property type="protein sequence ID" value="KAJ8060049.1"/>
    <property type="molecule type" value="Genomic_DNA"/>
</dbReference>
<comment type="caution">
    <text evidence="2">The sequence shown here is derived from an EMBL/GenBank/DDBJ whole genome shotgun (WGS) entry which is preliminary data.</text>
</comment>
<organism evidence="2 3">
    <name type="scientific">Sclerotinia nivalis</name>
    <dbReference type="NCBI Taxonomy" id="352851"/>
    <lineage>
        <taxon>Eukaryota</taxon>
        <taxon>Fungi</taxon>
        <taxon>Dikarya</taxon>
        <taxon>Ascomycota</taxon>
        <taxon>Pezizomycotina</taxon>
        <taxon>Leotiomycetes</taxon>
        <taxon>Helotiales</taxon>
        <taxon>Sclerotiniaceae</taxon>
        <taxon>Sclerotinia</taxon>
    </lineage>
</organism>
<gene>
    <name evidence="2" type="ORF">OCU04_011659</name>
</gene>
<proteinExistence type="predicted"/>
<evidence type="ECO:0000256" key="1">
    <source>
        <dbReference type="SAM" id="MobiDB-lite"/>
    </source>
</evidence>
<feature type="compositionally biased region" description="Basic and acidic residues" evidence="1">
    <location>
        <begin position="21"/>
        <end position="36"/>
    </location>
</feature>
<dbReference type="AlphaFoldDB" id="A0A9X0DEP5"/>
<evidence type="ECO:0000313" key="3">
    <source>
        <dbReference type="Proteomes" id="UP001152300"/>
    </source>
</evidence>
<name>A0A9X0DEP5_9HELO</name>
<evidence type="ECO:0000313" key="2">
    <source>
        <dbReference type="EMBL" id="KAJ8060049.1"/>
    </source>
</evidence>
<keyword evidence="3" id="KW-1185">Reference proteome</keyword>
<feature type="region of interest" description="Disordered" evidence="1">
    <location>
        <begin position="21"/>
        <end position="65"/>
    </location>
</feature>
<accession>A0A9X0DEP5</accession>